<dbReference type="RefSeq" id="WP_381206373.1">
    <property type="nucleotide sequence ID" value="NZ_JBHSPC010000014.1"/>
</dbReference>
<dbReference type="EMBL" id="JBHSPC010000014">
    <property type="protein sequence ID" value="MFC5669628.1"/>
    <property type="molecule type" value="Genomic_DNA"/>
</dbReference>
<evidence type="ECO:0000256" key="1">
    <source>
        <dbReference type="SAM" id="MobiDB-lite"/>
    </source>
</evidence>
<accession>A0ABW0XGI4</accession>
<reference evidence="3" key="1">
    <citation type="journal article" date="2019" name="Int. J. Syst. Evol. Microbiol.">
        <title>The Global Catalogue of Microorganisms (GCM) 10K type strain sequencing project: providing services to taxonomists for standard genome sequencing and annotation.</title>
        <authorList>
            <consortium name="The Broad Institute Genomics Platform"/>
            <consortium name="The Broad Institute Genome Sequencing Center for Infectious Disease"/>
            <person name="Wu L."/>
            <person name="Ma J."/>
        </authorList>
    </citation>
    <scope>NUCLEOTIDE SEQUENCE [LARGE SCALE GENOMIC DNA]</scope>
    <source>
        <strain evidence="3">JCM 13852</strain>
    </source>
</reference>
<name>A0ABW0XGI4_9ACTN</name>
<proteinExistence type="predicted"/>
<gene>
    <name evidence="2" type="ORF">ACFP2V_05710</name>
</gene>
<evidence type="ECO:0000313" key="2">
    <source>
        <dbReference type="EMBL" id="MFC5669628.1"/>
    </source>
</evidence>
<protein>
    <submittedName>
        <fullName evidence="2">Uncharacterized protein</fullName>
    </submittedName>
</protein>
<feature type="region of interest" description="Disordered" evidence="1">
    <location>
        <begin position="87"/>
        <end position="108"/>
    </location>
</feature>
<organism evidence="2 3">
    <name type="scientific">Streptomyces incanus</name>
    <dbReference type="NCBI Taxonomy" id="887453"/>
    <lineage>
        <taxon>Bacteria</taxon>
        <taxon>Bacillati</taxon>
        <taxon>Actinomycetota</taxon>
        <taxon>Actinomycetes</taxon>
        <taxon>Kitasatosporales</taxon>
        <taxon>Streptomycetaceae</taxon>
        <taxon>Streptomyces</taxon>
    </lineage>
</organism>
<evidence type="ECO:0000313" key="3">
    <source>
        <dbReference type="Proteomes" id="UP001596183"/>
    </source>
</evidence>
<sequence length="108" mass="11640">MPRRLGRPSYSLRLWRWPVCPLLDEDRLGLAGPPRTAVVLAVSGMAAWLTEVLVEDPARSRARWATGRAGALAVLATFAAPTVLRAPVPEPRTGEGSVDVTRLMPVGD</sequence>
<dbReference type="Proteomes" id="UP001596183">
    <property type="component" value="Unassembled WGS sequence"/>
</dbReference>
<comment type="caution">
    <text evidence="2">The sequence shown here is derived from an EMBL/GenBank/DDBJ whole genome shotgun (WGS) entry which is preliminary data.</text>
</comment>
<keyword evidence="3" id="KW-1185">Reference proteome</keyword>